<protein>
    <submittedName>
        <fullName evidence="1">Uncharacterized protein</fullName>
    </submittedName>
</protein>
<sequence length="117" mass="12494">MPFAIKGSESVFTGADVNLEATCMAIGQVGQSLVFLFGGTESEGFSDDSGCSSVRFFDSRSFIAGETPIIQIEASGIGDKMSRVFTFWKFGGNLGVLAMDVKTLTFSFPKNHIASLM</sequence>
<reference evidence="1 2" key="1">
    <citation type="submission" date="2024-01" db="EMBL/GenBank/DDBJ databases">
        <title>The genomes of 5 underutilized Papilionoideae crops provide insights into root nodulation and disease resistanc.</title>
        <authorList>
            <person name="Jiang F."/>
        </authorList>
    </citation>
    <scope>NUCLEOTIDE SEQUENCE [LARGE SCALE GENOMIC DNA]</scope>
    <source>
        <strain evidence="1">JINMINGXINNONG_FW02</strain>
        <tissue evidence="1">Leaves</tissue>
    </source>
</reference>
<dbReference type="Proteomes" id="UP001374584">
    <property type="component" value="Unassembled WGS sequence"/>
</dbReference>
<evidence type="ECO:0000313" key="1">
    <source>
        <dbReference type="EMBL" id="KAK7346121.1"/>
    </source>
</evidence>
<proteinExistence type="predicted"/>
<accession>A0AAN9M298</accession>
<evidence type="ECO:0000313" key="2">
    <source>
        <dbReference type="Proteomes" id="UP001374584"/>
    </source>
</evidence>
<organism evidence="1 2">
    <name type="scientific">Phaseolus coccineus</name>
    <name type="common">Scarlet runner bean</name>
    <name type="synonym">Phaseolus multiflorus</name>
    <dbReference type="NCBI Taxonomy" id="3886"/>
    <lineage>
        <taxon>Eukaryota</taxon>
        <taxon>Viridiplantae</taxon>
        <taxon>Streptophyta</taxon>
        <taxon>Embryophyta</taxon>
        <taxon>Tracheophyta</taxon>
        <taxon>Spermatophyta</taxon>
        <taxon>Magnoliopsida</taxon>
        <taxon>eudicotyledons</taxon>
        <taxon>Gunneridae</taxon>
        <taxon>Pentapetalae</taxon>
        <taxon>rosids</taxon>
        <taxon>fabids</taxon>
        <taxon>Fabales</taxon>
        <taxon>Fabaceae</taxon>
        <taxon>Papilionoideae</taxon>
        <taxon>50 kb inversion clade</taxon>
        <taxon>NPAAA clade</taxon>
        <taxon>indigoferoid/millettioid clade</taxon>
        <taxon>Phaseoleae</taxon>
        <taxon>Phaseolus</taxon>
    </lineage>
</organism>
<gene>
    <name evidence="1" type="ORF">VNO80_20636</name>
</gene>
<keyword evidence="2" id="KW-1185">Reference proteome</keyword>
<dbReference type="AlphaFoldDB" id="A0AAN9M298"/>
<comment type="caution">
    <text evidence="1">The sequence shown here is derived from an EMBL/GenBank/DDBJ whole genome shotgun (WGS) entry which is preliminary data.</text>
</comment>
<dbReference type="EMBL" id="JAYMYR010000008">
    <property type="protein sequence ID" value="KAK7346121.1"/>
    <property type="molecule type" value="Genomic_DNA"/>
</dbReference>
<name>A0AAN9M298_PHACN</name>